<evidence type="ECO:0000256" key="4">
    <source>
        <dbReference type="ARBA" id="ARBA00022692"/>
    </source>
</evidence>
<proteinExistence type="inferred from homology"/>
<feature type="transmembrane region" description="Helical" evidence="7">
    <location>
        <begin position="334"/>
        <end position="356"/>
    </location>
</feature>
<feature type="transmembrane region" description="Helical" evidence="7">
    <location>
        <begin position="179"/>
        <end position="199"/>
    </location>
</feature>
<evidence type="ECO:0000313" key="9">
    <source>
        <dbReference type="Proteomes" id="UP000183174"/>
    </source>
</evidence>
<keyword evidence="6 7" id="KW-0472">Membrane</keyword>
<comment type="subcellular location">
    <subcellularLocation>
        <location evidence="1">Cell membrane</location>
        <topology evidence="1">Multi-pass membrane protein</topology>
    </subcellularLocation>
</comment>
<evidence type="ECO:0000256" key="1">
    <source>
        <dbReference type="ARBA" id="ARBA00004651"/>
    </source>
</evidence>
<sequence>MTQLNMRLSEDEQSRNVRKGALAAIVTQVVRVATQTGSVILLSRLLTPVDFGTYAMASPVLAFAVLFQDLGLGHATVQKDELTHNELSALFWVNLSVGALLAATQVALSPLVARFYSAPNLAPLTSGMSVTLLLSGADVQHLSLLTRQMRFWTLAGLESAAALTGLLTSAAVAYVYHSYWAILAGSLTSGLVLASGAWLSSGWLPSRPGSIKAARDMLNFGLGVTGYNLAEFLSRNTDGVLIGKVWGAASLGAYNRAYRLLLFPLQQVSNPMVRIMLPTLSGLLKEPERYRDSFRRAVLPALLLVLPGVGFMIATADTLVETLLGDQWSEAAPIFVALSIAGLLQTSNSPANWLFLSQGRTKEYMRWGLFNVSTSILAFICGLPFGPVGVASAYSISERVRTPILWWLIGRRGPVRHRDLMEVVGPHLAGALASVVTVSLLHRWLLARSIGGIPELAACFCLSYAVSLTIVALFPACRGEMWRYAQSIRGR</sequence>
<evidence type="ECO:0000256" key="6">
    <source>
        <dbReference type="ARBA" id="ARBA00023136"/>
    </source>
</evidence>
<keyword evidence="5 7" id="KW-1133">Transmembrane helix</keyword>
<evidence type="ECO:0000256" key="2">
    <source>
        <dbReference type="ARBA" id="ARBA00007430"/>
    </source>
</evidence>
<evidence type="ECO:0000256" key="5">
    <source>
        <dbReference type="ARBA" id="ARBA00022989"/>
    </source>
</evidence>
<dbReference type="PANTHER" id="PTHR30250:SF10">
    <property type="entry name" value="LIPOPOLYSACCHARIDE BIOSYNTHESIS PROTEIN WZXC"/>
    <property type="match status" value="1"/>
</dbReference>
<evidence type="ECO:0000256" key="3">
    <source>
        <dbReference type="ARBA" id="ARBA00022475"/>
    </source>
</evidence>
<evidence type="ECO:0000256" key="7">
    <source>
        <dbReference type="SAM" id="Phobius"/>
    </source>
</evidence>
<feature type="transmembrane region" description="Helical" evidence="7">
    <location>
        <begin position="21"/>
        <end position="42"/>
    </location>
</feature>
<reference evidence="8 9" key="1">
    <citation type="submission" date="2016-08" db="EMBL/GenBank/DDBJ databases">
        <authorList>
            <person name="Seilhamer J.J."/>
        </authorList>
    </citation>
    <scope>NUCLEOTIDE SEQUENCE [LARGE SCALE GENOMIC DNA]</scope>
    <source>
        <strain evidence="8 9">CCBAU 10071</strain>
    </source>
</reference>
<feature type="transmembrane region" description="Helical" evidence="7">
    <location>
        <begin position="297"/>
        <end position="314"/>
    </location>
</feature>
<feature type="transmembrane region" description="Helical" evidence="7">
    <location>
        <begin position="368"/>
        <end position="396"/>
    </location>
</feature>
<feature type="transmembrane region" description="Helical" evidence="7">
    <location>
        <begin position="89"/>
        <end position="108"/>
    </location>
</feature>
<feature type="transmembrane region" description="Helical" evidence="7">
    <location>
        <begin position="151"/>
        <end position="173"/>
    </location>
</feature>
<dbReference type="EMBL" id="FMAE01000002">
    <property type="protein sequence ID" value="SCB17479.1"/>
    <property type="molecule type" value="Genomic_DNA"/>
</dbReference>
<organism evidence="8 9">
    <name type="scientific">Bradyrhizobium yuanmingense</name>
    <dbReference type="NCBI Taxonomy" id="108015"/>
    <lineage>
        <taxon>Bacteria</taxon>
        <taxon>Pseudomonadati</taxon>
        <taxon>Pseudomonadota</taxon>
        <taxon>Alphaproteobacteria</taxon>
        <taxon>Hyphomicrobiales</taxon>
        <taxon>Nitrobacteraceae</taxon>
        <taxon>Bradyrhizobium</taxon>
    </lineage>
</organism>
<comment type="similarity">
    <text evidence="2">Belongs to the polysaccharide synthase family.</text>
</comment>
<dbReference type="InterPro" id="IPR050833">
    <property type="entry name" value="Poly_Biosynth_Transport"/>
</dbReference>
<feature type="transmembrane region" description="Helical" evidence="7">
    <location>
        <begin position="54"/>
        <end position="77"/>
    </location>
</feature>
<protein>
    <submittedName>
        <fullName evidence="8">Polysaccharide transporter, PST family</fullName>
    </submittedName>
</protein>
<dbReference type="PANTHER" id="PTHR30250">
    <property type="entry name" value="PST FAMILY PREDICTED COLANIC ACID TRANSPORTER"/>
    <property type="match status" value="1"/>
</dbReference>
<dbReference type="Pfam" id="PF13440">
    <property type="entry name" value="Polysacc_synt_3"/>
    <property type="match status" value="1"/>
</dbReference>
<name>A0A1C3UPU2_9BRAD</name>
<dbReference type="AlphaFoldDB" id="A0A1C3UPU2"/>
<feature type="transmembrane region" description="Helical" evidence="7">
    <location>
        <begin position="456"/>
        <end position="476"/>
    </location>
</feature>
<dbReference type="Proteomes" id="UP000183174">
    <property type="component" value="Unassembled WGS sequence"/>
</dbReference>
<dbReference type="CDD" id="cd13127">
    <property type="entry name" value="MATE_tuaB_like"/>
    <property type="match status" value="1"/>
</dbReference>
<evidence type="ECO:0000313" key="8">
    <source>
        <dbReference type="EMBL" id="SCB17479.1"/>
    </source>
</evidence>
<keyword evidence="3" id="KW-1003">Cell membrane</keyword>
<feature type="transmembrane region" description="Helical" evidence="7">
    <location>
        <begin position="424"/>
        <end position="444"/>
    </location>
</feature>
<accession>A0A1C3UPU2</accession>
<dbReference type="GO" id="GO:0005886">
    <property type="term" value="C:plasma membrane"/>
    <property type="evidence" value="ECO:0007669"/>
    <property type="project" value="UniProtKB-SubCell"/>
</dbReference>
<gene>
    <name evidence="8" type="ORF">GA0061099_1002479</name>
</gene>
<keyword evidence="4 7" id="KW-0812">Transmembrane</keyword>
<feature type="transmembrane region" description="Helical" evidence="7">
    <location>
        <begin position="120"/>
        <end position="139"/>
    </location>
</feature>